<evidence type="ECO:0000256" key="1">
    <source>
        <dbReference type="ARBA" id="ARBA00004656"/>
    </source>
</evidence>
<keyword evidence="4" id="KW-0458">Lysosome</keyword>
<evidence type="ECO:0000256" key="3">
    <source>
        <dbReference type="ARBA" id="ARBA00023136"/>
    </source>
</evidence>
<organism evidence="6 7">
    <name type="scientific">Diploscapter pachys</name>
    <dbReference type="NCBI Taxonomy" id="2018661"/>
    <lineage>
        <taxon>Eukaryota</taxon>
        <taxon>Metazoa</taxon>
        <taxon>Ecdysozoa</taxon>
        <taxon>Nematoda</taxon>
        <taxon>Chromadorea</taxon>
        <taxon>Rhabditida</taxon>
        <taxon>Rhabditina</taxon>
        <taxon>Rhabditomorpha</taxon>
        <taxon>Rhabditoidea</taxon>
        <taxon>Rhabditidae</taxon>
        <taxon>Diploscapter</taxon>
    </lineage>
</organism>
<evidence type="ECO:0000313" key="7">
    <source>
        <dbReference type="Proteomes" id="UP000218231"/>
    </source>
</evidence>
<proteinExistence type="inferred from homology"/>
<name>A0A2A2JFA7_9BILA</name>
<evidence type="ECO:0000256" key="5">
    <source>
        <dbReference type="SAM" id="MobiDB-lite"/>
    </source>
</evidence>
<reference evidence="6 7" key="1">
    <citation type="journal article" date="2017" name="Curr. Biol.">
        <title>Genome architecture and evolution of a unichromosomal asexual nematode.</title>
        <authorList>
            <person name="Fradin H."/>
            <person name="Zegar C."/>
            <person name="Gutwein M."/>
            <person name="Lucas J."/>
            <person name="Kovtun M."/>
            <person name="Corcoran D."/>
            <person name="Baugh L.R."/>
            <person name="Kiontke K."/>
            <person name="Gunsalus K."/>
            <person name="Fitch D.H."/>
            <person name="Piano F."/>
        </authorList>
    </citation>
    <scope>NUCLEOTIDE SEQUENCE [LARGE SCALE GENOMIC DNA]</scope>
    <source>
        <strain evidence="6">PF1309</strain>
    </source>
</reference>
<dbReference type="InterPro" id="IPR019320">
    <property type="entry name" value="BORCS8"/>
</dbReference>
<dbReference type="Proteomes" id="UP000218231">
    <property type="component" value="Unassembled WGS sequence"/>
</dbReference>
<dbReference type="GO" id="GO:0099078">
    <property type="term" value="C:BORC complex"/>
    <property type="evidence" value="ECO:0007669"/>
    <property type="project" value="TreeGrafter"/>
</dbReference>
<evidence type="ECO:0000256" key="2">
    <source>
        <dbReference type="ARBA" id="ARBA00010463"/>
    </source>
</evidence>
<dbReference type="GO" id="GO:0005765">
    <property type="term" value="C:lysosomal membrane"/>
    <property type="evidence" value="ECO:0007669"/>
    <property type="project" value="UniProtKB-SubCell"/>
</dbReference>
<keyword evidence="3" id="KW-0472">Membrane</keyword>
<evidence type="ECO:0000256" key="4">
    <source>
        <dbReference type="ARBA" id="ARBA00023228"/>
    </source>
</evidence>
<dbReference type="PANTHER" id="PTHR21146">
    <property type="entry name" value="MEF2B PROTEIN"/>
    <property type="match status" value="1"/>
</dbReference>
<comment type="subcellular location">
    <subcellularLocation>
        <location evidence="1">Lysosome membrane</location>
    </subcellularLocation>
</comment>
<gene>
    <name evidence="6" type="ORF">WR25_21447</name>
</gene>
<dbReference type="AlphaFoldDB" id="A0A2A2JFA7"/>
<sequence>MWPTMSQTQQMHAKSKELDSRCRLLSERIAEGLRILDHDPSVALYRLQEHVNRNLPALITRRIALDQQRSSLDVVHSDLDNAIRSMNSIKNAEPILDNCMQMLKDCIAHKQQIDFDHRKISEVSVKGRSKSMHEVNRNEQRPSQS</sequence>
<feature type="compositionally biased region" description="Basic and acidic residues" evidence="5">
    <location>
        <begin position="131"/>
        <end position="145"/>
    </location>
</feature>
<evidence type="ECO:0000313" key="6">
    <source>
        <dbReference type="EMBL" id="PAV60192.1"/>
    </source>
</evidence>
<dbReference type="STRING" id="2018661.A0A2A2JFA7"/>
<keyword evidence="7" id="KW-1185">Reference proteome</keyword>
<dbReference type="EMBL" id="LIAE01010479">
    <property type="protein sequence ID" value="PAV60192.1"/>
    <property type="molecule type" value="Genomic_DNA"/>
</dbReference>
<comment type="caution">
    <text evidence="6">The sequence shown here is derived from an EMBL/GenBank/DDBJ whole genome shotgun (WGS) entry which is preliminary data.</text>
</comment>
<protein>
    <submittedName>
        <fullName evidence="6">Uncharacterized protein</fullName>
    </submittedName>
</protein>
<dbReference type="PANTHER" id="PTHR21146:SF0">
    <property type="entry name" value="BLOC-1-RELATED COMPLEX SUBUNIT 8"/>
    <property type="match status" value="1"/>
</dbReference>
<comment type="similarity">
    <text evidence="2">Belongs to the BORCS8 family.</text>
</comment>
<dbReference type="OrthoDB" id="10044187at2759"/>
<feature type="region of interest" description="Disordered" evidence="5">
    <location>
        <begin position="124"/>
        <end position="145"/>
    </location>
</feature>
<accession>A0A2A2JFA7</accession>
<dbReference type="Pfam" id="PF10167">
    <property type="entry name" value="BORCS8"/>
    <property type="match status" value="1"/>
</dbReference>